<evidence type="ECO:0000256" key="4">
    <source>
        <dbReference type="ARBA" id="ARBA00038054"/>
    </source>
</evidence>
<dbReference type="SMART" id="SM00903">
    <property type="entry name" value="Flavin_Reduct"/>
    <property type="match status" value="1"/>
</dbReference>
<dbReference type="Proteomes" id="UP001500227">
    <property type="component" value="Unassembled WGS sequence"/>
</dbReference>
<evidence type="ECO:0000313" key="6">
    <source>
        <dbReference type="EMBL" id="GAA5092199.1"/>
    </source>
</evidence>
<keyword evidence="3" id="KW-0288">FMN</keyword>
<accession>A0ABP9MAY8</accession>
<reference evidence="7" key="1">
    <citation type="journal article" date="2019" name="Int. J. Syst. Evol. Microbiol.">
        <title>The Global Catalogue of Microorganisms (GCM) 10K type strain sequencing project: providing services to taxonomists for standard genome sequencing and annotation.</title>
        <authorList>
            <consortium name="The Broad Institute Genomics Platform"/>
            <consortium name="The Broad Institute Genome Sequencing Center for Infectious Disease"/>
            <person name="Wu L."/>
            <person name="Ma J."/>
        </authorList>
    </citation>
    <scope>NUCLEOTIDE SEQUENCE [LARGE SCALE GENOMIC DNA]</scope>
    <source>
        <strain evidence="7">JCM 18423</strain>
    </source>
</reference>
<gene>
    <name evidence="6" type="ORF">GCM10023337_19160</name>
</gene>
<evidence type="ECO:0000256" key="1">
    <source>
        <dbReference type="ARBA" id="ARBA00001917"/>
    </source>
</evidence>
<protein>
    <submittedName>
        <fullName evidence="6">Flavin reductase family protein</fullName>
    </submittedName>
</protein>
<organism evidence="6 7">
    <name type="scientific">Paenalcaligenes hermetiae</name>
    <dbReference type="NCBI Taxonomy" id="1157987"/>
    <lineage>
        <taxon>Bacteria</taxon>
        <taxon>Pseudomonadati</taxon>
        <taxon>Pseudomonadota</taxon>
        <taxon>Betaproteobacteria</taxon>
        <taxon>Burkholderiales</taxon>
        <taxon>Alcaligenaceae</taxon>
        <taxon>Paenalcaligenes</taxon>
    </lineage>
</organism>
<dbReference type="EMBL" id="BAABKD010000011">
    <property type="protein sequence ID" value="GAA5092199.1"/>
    <property type="molecule type" value="Genomic_DNA"/>
</dbReference>
<comment type="similarity">
    <text evidence="4">Belongs to the flavoredoxin family.</text>
</comment>
<dbReference type="InterPro" id="IPR012349">
    <property type="entry name" value="Split_barrel_FMN-bd"/>
</dbReference>
<keyword evidence="2" id="KW-0285">Flavoprotein</keyword>
<evidence type="ECO:0000259" key="5">
    <source>
        <dbReference type="SMART" id="SM00903"/>
    </source>
</evidence>
<dbReference type="InterPro" id="IPR002563">
    <property type="entry name" value="Flavin_Rdtase-like_dom"/>
</dbReference>
<evidence type="ECO:0000256" key="2">
    <source>
        <dbReference type="ARBA" id="ARBA00022630"/>
    </source>
</evidence>
<dbReference type="Gene3D" id="2.30.110.10">
    <property type="entry name" value="Electron Transport, Fmn-binding Protein, Chain A"/>
    <property type="match status" value="1"/>
</dbReference>
<dbReference type="PANTHER" id="PTHR33798:SF5">
    <property type="entry name" value="FLAVIN REDUCTASE LIKE DOMAIN-CONTAINING PROTEIN"/>
    <property type="match status" value="1"/>
</dbReference>
<evidence type="ECO:0000256" key="3">
    <source>
        <dbReference type="ARBA" id="ARBA00022643"/>
    </source>
</evidence>
<keyword evidence="7" id="KW-1185">Reference proteome</keyword>
<dbReference type="Pfam" id="PF01613">
    <property type="entry name" value="Flavin_Reduct"/>
    <property type="match status" value="1"/>
</dbReference>
<sequence length="197" mass="22419">MHRKIVCAELSREKSYYWLSSLVVPRPIAWVTTLSENQEVNLAPFSSFNYVAHDPCLIAININRKQDGSHKDTARNLVREREAVIQMAEKSHVRELDLSSREFDPSQSEVKALGLSTRSSALIRTPRLESGSIQLECKLDQVIPLGNGVNELFILEVLCFHVDERILQGDKLIHSHYQPLCRVSGPYYAVVEQTFQV</sequence>
<proteinExistence type="inferred from homology"/>
<feature type="domain" description="Flavin reductase like" evidence="5">
    <location>
        <begin position="21"/>
        <end position="181"/>
    </location>
</feature>
<dbReference type="PANTHER" id="PTHR33798">
    <property type="entry name" value="FLAVOPROTEIN OXYGENASE"/>
    <property type="match status" value="1"/>
</dbReference>
<dbReference type="SUPFAM" id="SSF50475">
    <property type="entry name" value="FMN-binding split barrel"/>
    <property type="match status" value="1"/>
</dbReference>
<evidence type="ECO:0000313" key="7">
    <source>
        <dbReference type="Proteomes" id="UP001500227"/>
    </source>
</evidence>
<comment type="cofactor">
    <cofactor evidence="1">
        <name>FMN</name>
        <dbReference type="ChEBI" id="CHEBI:58210"/>
    </cofactor>
</comment>
<comment type="caution">
    <text evidence="6">The sequence shown here is derived from an EMBL/GenBank/DDBJ whole genome shotgun (WGS) entry which is preliminary data.</text>
</comment>
<name>A0ABP9MAY8_9BURK</name>